<reference evidence="1" key="1">
    <citation type="submission" date="2022-03" db="EMBL/GenBank/DDBJ databases">
        <authorList>
            <person name="Sayadi A."/>
        </authorList>
    </citation>
    <scope>NUCLEOTIDE SEQUENCE</scope>
</reference>
<comment type="caution">
    <text evidence="1">The sequence shown here is derived from an EMBL/GenBank/DDBJ whole genome shotgun (WGS) entry which is preliminary data.</text>
</comment>
<gene>
    <name evidence="1" type="ORF">ACAOBT_LOCUS18571</name>
</gene>
<evidence type="ECO:0000313" key="2">
    <source>
        <dbReference type="Proteomes" id="UP001152888"/>
    </source>
</evidence>
<keyword evidence="2" id="KW-1185">Reference proteome</keyword>
<organism evidence="1 2">
    <name type="scientific">Acanthoscelides obtectus</name>
    <name type="common">Bean weevil</name>
    <name type="synonym">Bruchus obtectus</name>
    <dbReference type="NCBI Taxonomy" id="200917"/>
    <lineage>
        <taxon>Eukaryota</taxon>
        <taxon>Metazoa</taxon>
        <taxon>Ecdysozoa</taxon>
        <taxon>Arthropoda</taxon>
        <taxon>Hexapoda</taxon>
        <taxon>Insecta</taxon>
        <taxon>Pterygota</taxon>
        <taxon>Neoptera</taxon>
        <taxon>Endopterygota</taxon>
        <taxon>Coleoptera</taxon>
        <taxon>Polyphaga</taxon>
        <taxon>Cucujiformia</taxon>
        <taxon>Chrysomeloidea</taxon>
        <taxon>Chrysomelidae</taxon>
        <taxon>Bruchinae</taxon>
        <taxon>Bruchini</taxon>
        <taxon>Acanthoscelides</taxon>
    </lineage>
</organism>
<name>A0A9P0L551_ACAOB</name>
<proteinExistence type="predicted"/>
<dbReference type="AlphaFoldDB" id="A0A9P0L551"/>
<dbReference type="EMBL" id="CAKOFQ010007048">
    <property type="protein sequence ID" value="CAH1988607.1"/>
    <property type="molecule type" value="Genomic_DNA"/>
</dbReference>
<accession>A0A9P0L551</accession>
<dbReference type="Proteomes" id="UP001152888">
    <property type="component" value="Unassembled WGS sequence"/>
</dbReference>
<evidence type="ECO:0000313" key="1">
    <source>
        <dbReference type="EMBL" id="CAH1988607.1"/>
    </source>
</evidence>
<protein>
    <submittedName>
        <fullName evidence="1">Uncharacterized protein</fullName>
    </submittedName>
</protein>
<sequence length="170" mass="19218">MFPNNAGLCRIVLFANLVLENPEGRLNALGATYSYRTSKHAEDSRMHLPESNGCCTSTSSELTALVSRPQRLRNNRLSRLREQTNNKRRVIFWAVWYILPVILCSTEKINAGVLLMYQIISSKCLKFGRFLKPLCQASTPSSKLVEWIIEGQATTNARWCSGKYGDTSTR</sequence>